<gene>
    <name evidence="1" type="ORF">B2904_orf1644</name>
</gene>
<dbReference type="PROSITE" id="PS01228">
    <property type="entry name" value="COF_1"/>
    <property type="match status" value="1"/>
</dbReference>
<dbReference type="Gene3D" id="3.40.50.1000">
    <property type="entry name" value="HAD superfamily/HAD-like"/>
    <property type="match status" value="1"/>
</dbReference>
<dbReference type="Proteomes" id="UP000007346">
    <property type="component" value="Chromosome"/>
</dbReference>
<dbReference type="GO" id="GO:0016787">
    <property type="term" value="F:hydrolase activity"/>
    <property type="evidence" value="ECO:0007669"/>
    <property type="project" value="UniProtKB-KW"/>
</dbReference>
<proteinExistence type="predicted"/>
<sequence length="36" mass="4050">MIKAAFFDVDGTLVSFKTHKISKLSKKAILTLKQKI</sequence>
<dbReference type="SUPFAM" id="SSF56784">
    <property type="entry name" value="HAD-like"/>
    <property type="match status" value="1"/>
</dbReference>
<name>J9TY25_BRAPL</name>
<keyword evidence="1" id="KW-0378">Hydrolase</keyword>
<dbReference type="InterPro" id="IPR036412">
    <property type="entry name" value="HAD-like_sf"/>
</dbReference>
<evidence type="ECO:0000313" key="1">
    <source>
        <dbReference type="EMBL" id="AFR70977.1"/>
    </source>
</evidence>
<dbReference type="KEGG" id="bpj:B2904_orf1644"/>
<organism evidence="1 2">
    <name type="scientific">Brachyspira pilosicoli B2904</name>
    <dbReference type="NCBI Taxonomy" id="1133568"/>
    <lineage>
        <taxon>Bacteria</taxon>
        <taxon>Pseudomonadati</taxon>
        <taxon>Spirochaetota</taxon>
        <taxon>Spirochaetia</taxon>
        <taxon>Brachyspirales</taxon>
        <taxon>Brachyspiraceae</taxon>
        <taxon>Brachyspira</taxon>
    </lineage>
</organism>
<protein>
    <submittedName>
        <fullName evidence="1">Putative haloacid dehalogenase-like hydrolase</fullName>
    </submittedName>
</protein>
<dbReference type="AlphaFoldDB" id="J9TY25"/>
<dbReference type="InterPro" id="IPR023214">
    <property type="entry name" value="HAD_sf"/>
</dbReference>
<reference evidence="1 2" key="1">
    <citation type="journal article" date="2012" name="BMC Genomics">
        <title>Comparative genomics of Brachyspira pilosicoli strains: genome rearrangements, reductions and correlation of genetic compliment with phenotypic diversity.</title>
        <authorList>
            <person name="Mappley L.J."/>
            <person name="Black M.L."/>
            <person name="Abuoun M."/>
            <person name="Darby A.C."/>
            <person name="Woodward M.J."/>
            <person name="Parkhill J."/>
            <person name="Turner A.K."/>
            <person name="Bellgard M.I."/>
            <person name="La T."/>
            <person name="Phillips N.D."/>
            <person name="La Ragione R.M."/>
            <person name="Hampson D.J."/>
        </authorList>
    </citation>
    <scope>NUCLEOTIDE SEQUENCE [LARGE SCALE GENOMIC DNA]</scope>
    <source>
        <strain evidence="1">B2904</strain>
    </source>
</reference>
<evidence type="ECO:0000313" key="2">
    <source>
        <dbReference type="Proteomes" id="UP000007346"/>
    </source>
</evidence>
<accession>J9TY25</accession>
<dbReference type="HOGENOM" id="CLU_3354941_0_0_12"/>
<dbReference type="EMBL" id="CP003490">
    <property type="protein sequence ID" value="AFR70977.1"/>
    <property type="molecule type" value="Genomic_DNA"/>
</dbReference>